<dbReference type="GO" id="GO:0004352">
    <property type="term" value="F:glutamate dehydrogenase (NAD+) activity"/>
    <property type="evidence" value="ECO:0007669"/>
    <property type="project" value="TreeGrafter"/>
</dbReference>
<proteinExistence type="inferred from homology"/>
<dbReference type="GO" id="GO:0006538">
    <property type="term" value="P:L-glutamate catabolic process"/>
    <property type="evidence" value="ECO:0007669"/>
    <property type="project" value="TreeGrafter"/>
</dbReference>
<dbReference type="GO" id="GO:0000166">
    <property type="term" value="F:nucleotide binding"/>
    <property type="evidence" value="ECO:0007669"/>
    <property type="project" value="UniProtKB-KW"/>
</dbReference>
<dbReference type="PRINTS" id="PR00082">
    <property type="entry name" value="GLFDHDRGNASE"/>
</dbReference>
<dbReference type="AlphaFoldDB" id="A0A212UGT1"/>
<dbReference type="InterPro" id="IPR036291">
    <property type="entry name" value="NAD(P)-bd_dom_sf"/>
</dbReference>
<feature type="binding site" evidence="5">
    <location>
        <position position="97"/>
    </location>
    <ligand>
        <name>substrate</name>
    </ligand>
</feature>
<evidence type="ECO:0000256" key="3">
    <source>
        <dbReference type="PIRNR" id="PIRNR000185"/>
    </source>
</evidence>
<dbReference type="CDD" id="cd01076">
    <property type="entry name" value="NAD_bind_1_Glu_DH"/>
    <property type="match status" value="1"/>
</dbReference>
<evidence type="ECO:0000256" key="2">
    <source>
        <dbReference type="ARBA" id="ARBA00023002"/>
    </source>
</evidence>
<dbReference type="InterPro" id="IPR033524">
    <property type="entry name" value="Glu/Leu/Phe/Val_DH_AS"/>
</dbReference>
<evidence type="ECO:0000313" key="9">
    <source>
        <dbReference type="EMBL" id="SNC77462.1"/>
    </source>
</evidence>
<evidence type="ECO:0000256" key="5">
    <source>
        <dbReference type="PIRSR" id="PIRSR000185-2"/>
    </source>
</evidence>
<keyword evidence="2 3" id="KW-0560">Oxidoreductase</keyword>
<dbReference type="PANTHER" id="PTHR11606">
    <property type="entry name" value="GLUTAMATE DEHYDROGENASE"/>
    <property type="match status" value="1"/>
</dbReference>
<feature type="binding site" evidence="5">
    <location>
        <position position="197"/>
    </location>
    <ligand>
        <name>NAD(+)</name>
        <dbReference type="ChEBI" id="CHEBI:57540"/>
    </ligand>
</feature>
<feature type="site" description="Important for catalysis" evidence="6">
    <location>
        <position position="151"/>
    </location>
</feature>
<evidence type="ECO:0000256" key="4">
    <source>
        <dbReference type="PIRSR" id="PIRSR000185-1"/>
    </source>
</evidence>
<comment type="similarity">
    <text evidence="1 3 7">Belongs to the Glu/Leu/Phe/Val dehydrogenases family.</text>
</comment>
<dbReference type="PROSITE" id="PS00074">
    <property type="entry name" value="GLFV_DEHYDROGENASE"/>
    <property type="match status" value="1"/>
</dbReference>
<dbReference type="SUPFAM" id="SSF51735">
    <property type="entry name" value="NAD(P)-binding Rossmann-fold domains"/>
    <property type="match status" value="1"/>
</dbReference>
<dbReference type="PIRSF" id="PIRSF000185">
    <property type="entry name" value="Glu_DH"/>
    <property type="match status" value="1"/>
</dbReference>
<name>A0A212UGT1_9BACT</name>
<dbReference type="SUPFAM" id="SSF53223">
    <property type="entry name" value="Aminoacid dehydrogenase-like, N-terminal domain"/>
    <property type="match status" value="1"/>
</dbReference>
<keyword evidence="5" id="KW-0520">NAD</keyword>
<sequence>MANEQVQGKDFYESVLRFYDHAASFSKLDPGIIAQIRACNSIYKVNFPVEVDGHVQVFEGIRVQHSHHKLPSKGGIRYSVYVDEEEVMALATLMTFKCALVDVPFGGAKGGVKINPRTTPVNILERVTRRYATELIKKNLIGPGMDVPAPDYGTSGREMAWIADTYMTFKYGDTSALGCVTGKPVGQGGIRGRTEATGLGVFYGLRELLLDEPMLKKVGLSSGVTGKRIIVQGLGNVGYFAAHFCQQDGGIITGIAEREGGIYSETGLDVAAVFKHRQETGSVLGFPGAKDIAESLDLLEYECDVLIPAALENQIHEGNAARIKAKIIAEGANGPTTQGAEKILLEKGIIILPDLYLNAGGVTVSYFEWLKNLSNVRFGRMGKRAEEGAMRRLVATIERTTGKTLTAEERQQIVHGADEIDLVRSGLEDTMITAYQSIRKVMDEVEGITDLRTAAFYSAIEKIGVSYQSLGIFP</sequence>
<evidence type="ECO:0000256" key="6">
    <source>
        <dbReference type="PIRSR" id="PIRSR000185-3"/>
    </source>
</evidence>
<dbReference type="Gene3D" id="3.40.50.10860">
    <property type="entry name" value="Leucine Dehydrogenase, chain A, domain 1"/>
    <property type="match status" value="1"/>
</dbReference>
<dbReference type="Pfam" id="PF00208">
    <property type="entry name" value="ELFV_dehydrog"/>
    <property type="match status" value="1"/>
</dbReference>
<dbReference type="RefSeq" id="WP_088845439.1">
    <property type="nucleotide sequence ID" value="NZ_FYEW01000003.1"/>
</dbReference>
<protein>
    <recommendedName>
        <fullName evidence="3">Glutamate dehydrogenase</fullName>
    </recommendedName>
</protein>
<keyword evidence="10" id="KW-1185">Reference proteome</keyword>
<evidence type="ECO:0000259" key="8">
    <source>
        <dbReference type="SMART" id="SM00839"/>
    </source>
</evidence>
<feature type="binding site" evidence="5">
    <location>
        <position position="365"/>
    </location>
    <ligand>
        <name>substrate</name>
    </ligand>
</feature>
<feature type="binding site" evidence="5">
    <location>
        <position position="236"/>
    </location>
    <ligand>
        <name>NAD(+)</name>
        <dbReference type="ChEBI" id="CHEBI:57540"/>
    </ligand>
</feature>
<dbReference type="Proteomes" id="UP000198131">
    <property type="component" value="Unassembled WGS sequence"/>
</dbReference>
<dbReference type="InterPro" id="IPR006095">
    <property type="entry name" value="Glu/Leu/Phe/Val/Trp_DH"/>
</dbReference>
<dbReference type="FunFam" id="3.40.50.720:FF:000100">
    <property type="entry name" value="Glutamate dehydrogenase 1, mitochondrial"/>
    <property type="match status" value="1"/>
</dbReference>
<dbReference type="Pfam" id="PF02812">
    <property type="entry name" value="ELFV_dehydrog_N"/>
    <property type="match status" value="1"/>
</dbReference>
<organism evidence="9 10">
    <name type="scientific">Hymenobacter gelipurpurascens</name>
    <dbReference type="NCBI Taxonomy" id="89968"/>
    <lineage>
        <taxon>Bacteria</taxon>
        <taxon>Pseudomonadati</taxon>
        <taxon>Bacteroidota</taxon>
        <taxon>Cytophagia</taxon>
        <taxon>Cytophagales</taxon>
        <taxon>Hymenobacteraceae</taxon>
        <taxon>Hymenobacter</taxon>
    </lineage>
</organism>
<evidence type="ECO:0000256" key="7">
    <source>
        <dbReference type="RuleBase" id="RU004417"/>
    </source>
</evidence>
<reference evidence="10" key="1">
    <citation type="submission" date="2017-06" db="EMBL/GenBank/DDBJ databases">
        <authorList>
            <person name="Varghese N."/>
            <person name="Submissions S."/>
        </authorList>
    </citation>
    <scope>NUCLEOTIDE SEQUENCE [LARGE SCALE GENOMIC DNA]</scope>
    <source>
        <strain evidence="10">DSM 11116</strain>
    </source>
</reference>
<dbReference type="PANTHER" id="PTHR11606:SF13">
    <property type="entry name" value="GLUTAMATE DEHYDROGENASE 1, MITOCHONDRIAL"/>
    <property type="match status" value="1"/>
</dbReference>
<dbReference type="InterPro" id="IPR006096">
    <property type="entry name" value="Glu/Leu/Phe/Val/Trp_DH_C"/>
</dbReference>
<dbReference type="SMART" id="SM00839">
    <property type="entry name" value="ELFV_dehydrog"/>
    <property type="match status" value="1"/>
</dbReference>
<dbReference type="OrthoDB" id="9803297at2"/>
<evidence type="ECO:0000256" key="1">
    <source>
        <dbReference type="ARBA" id="ARBA00006382"/>
    </source>
</evidence>
<dbReference type="EMBL" id="FYEW01000003">
    <property type="protein sequence ID" value="SNC77462.1"/>
    <property type="molecule type" value="Genomic_DNA"/>
</dbReference>
<feature type="binding site" evidence="5">
    <location>
        <position position="73"/>
    </location>
    <ligand>
        <name>substrate</name>
    </ligand>
</feature>
<dbReference type="InterPro" id="IPR033922">
    <property type="entry name" value="NAD_bind_Glu_DH"/>
</dbReference>
<keyword evidence="5" id="KW-0547">Nucleotide-binding</keyword>
<feature type="active site" description="Proton donor" evidence="4">
    <location>
        <position position="109"/>
    </location>
</feature>
<dbReference type="InterPro" id="IPR046346">
    <property type="entry name" value="Aminoacid_DH-like_N_sf"/>
</dbReference>
<feature type="domain" description="Glutamate/phenylalanine/leucine/valine/L-tryptophan dehydrogenase C-terminal" evidence="8">
    <location>
        <begin position="190"/>
        <end position="471"/>
    </location>
</feature>
<evidence type="ECO:0000313" key="10">
    <source>
        <dbReference type="Proteomes" id="UP000198131"/>
    </source>
</evidence>
<dbReference type="InterPro" id="IPR006097">
    <property type="entry name" value="Glu/Leu/Phe/Val/Trp_DH_dimer"/>
</dbReference>
<dbReference type="Gene3D" id="3.40.50.720">
    <property type="entry name" value="NAD(P)-binding Rossmann-like Domain"/>
    <property type="match status" value="1"/>
</dbReference>
<accession>A0A212UGT1</accession>
<gene>
    <name evidence="9" type="ORF">SAMN06265337_4046</name>
</gene>
<dbReference type="InterPro" id="IPR014362">
    <property type="entry name" value="Glu_DH"/>
</dbReference>